<protein>
    <submittedName>
        <fullName evidence="2">Uncharacterized protein</fullName>
    </submittedName>
</protein>
<comment type="caution">
    <text evidence="2">The sequence shown here is derived from an EMBL/GenBank/DDBJ whole genome shotgun (WGS) entry which is preliminary data.</text>
</comment>
<organism evidence="2 3">
    <name type="scientific">Daphnia magna</name>
    <dbReference type="NCBI Taxonomy" id="35525"/>
    <lineage>
        <taxon>Eukaryota</taxon>
        <taxon>Metazoa</taxon>
        <taxon>Ecdysozoa</taxon>
        <taxon>Arthropoda</taxon>
        <taxon>Crustacea</taxon>
        <taxon>Branchiopoda</taxon>
        <taxon>Diplostraca</taxon>
        <taxon>Cladocera</taxon>
        <taxon>Anomopoda</taxon>
        <taxon>Daphniidae</taxon>
        <taxon>Daphnia</taxon>
    </lineage>
</organism>
<dbReference type="GO" id="GO:0003677">
    <property type="term" value="F:DNA binding"/>
    <property type="evidence" value="ECO:0007669"/>
    <property type="project" value="UniProtKB-KW"/>
</dbReference>
<evidence type="ECO:0000256" key="1">
    <source>
        <dbReference type="ARBA" id="ARBA00023125"/>
    </source>
</evidence>
<dbReference type="CDD" id="cd09275">
    <property type="entry name" value="RNase_HI_RT_DIRS1"/>
    <property type="match status" value="1"/>
</dbReference>
<dbReference type="Gene3D" id="1.10.150.130">
    <property type="match status" value="1"/>
</dbReference>
<dbReference type="EMBL" id="LRGB01002481">
    <property type="protein sequence ID" value="KZS07420.1"/>
    <property type="molecule type" value="Genomic_DNA"/>
</dbReference>
<dbReference type="OrthoDB" id="6361724at2759"/>
<dbReference type="PANTHER" id="PTHR35617">
    <property type="entry name" value="PHAGE_INTEGRASE DOMAIN-CONTAINING PROTEIN"/>
    <property type="match status" value="1"/>
</dbReference>
<evidence type="ECO:0000313" key="2">
    <source>
        <dbReference type="EMBL" id="KZS07420.1"/>
    </source>
</evidence>
<proteinExistence type="predicted"/>
<accession>A0A164Q4B5</accession>
<name>A0A164Q4B5_9CRUS</name>
<keyword evidence="1" id="KW-0238">DNA-binding</keyword>
<dbReference type="AlphaFoldDB" id="A0A164Q4B5"/>
<evidence type="ECO:0000313" key="3">
    <source>
        <dbReference type="Proteomes" id="UP000076858"/>
    </source>
</evidence>
<dbReference type="Proteomes" id="UP000076858">
    <property type="component" value="Unassembled WGS sequence"/>
</dbReference>
<gene>
    <name evidence="2" type="ORF">APZ42_028870</name>
</gene>
<dbReference type="SUPFAM" id="SSF47823">
    <property type="entry name" value="lambda integrase-like, N-terminal domain"/>
    <property type="match status" value="1"/>
</dbReference>
<keyword evidence="3" id="KW-1185">Reference proteome</keyword>
<reference evidence="2 3" key="1">
    <citation type="submission" date="2016-03" db="EMBL/GenBank/DDBJ databases">
        <title>EvidentialGene: Evidence-directed Construction of Genes on Genomes.</title>
        <authorList>
            <person name="Gilbert D.G."/>
            <person name="Choi J.-H."/>
            <person name="Mockaitis K."/>
            <person name="Colbourne J."/>
            <person name="Pfrender M."/>
        </authorList>
    </citation>
    <scope>NUCLEOTIDE SEQUENCE [LARGE SCALE GENOMIC DNA]</scope>
    <source>
        <strain evidence="2 3">Xinb3</strain>
        <tissue evidence="2">Complete organism</tissue>
    </source>
</reference>
<dbReference type="PANTHER" id="PTHR35617:SF3">
    <property type="entry name" value="CORE-BINDING (CB) DOMAIN-CONTAINING PROTEIN"/>
    <property type="match status" value="1"/>
</dbReference>
<dbReference type="InterPro" id="IPR010998">
    <property type="entry name" value="Integrase_recombinase_N"/>
</dbReference>
<sequence length="346" mass="37684">MAAFNGLKCFAASAYQTSVEINIDNTTAVAYINKKGGTKSRPLCSVALEISSWCEKRAIDLHAIYLPGESNFVADAESRKPLSTGRLEALDLSFQKDSTIIEREIRPVRQLMERTTSDFLSLFPFQPHPAMPFEADPGPSDNGNDHTTLAHAVMVPDPVRTVDRHTPLVPPRTGFVDIAAGGIPSTNGQPLHPVNRLEAIGSCLDSQGFPPEVVQLLLSVTRENTNTAYQSAWNGWSNWCHTSTIDPMSGGVKEVQCYLAGSFKNGMSYSSINVTRSMLSSTLNVTSDGPRDIGKNPLVTQLMEGIYNAKPPTPKYSSAWDPCTVLSFLTWQPGGPVHSCSWPAKR</sequence>